<keyword evidence="2" id="KW-1185">Reference proteome</keyword>
<proteinExistence type="predicted"/>
<gene>
    <name evidence="1" type="ORF">JFY71_01930</name>
</gene>
<reference evidence="1 2" key="1">
    <citation type="journal article" date="2022" name="Int. J. Syst. Evol. Microbiol.">
        <title>Miniphocaeibacter halophilus sp. nov., an ammonium-tolerant acetate-producing bacterium isolated from a biogas system.</title>
        <authorList>
            <person name="Schnurer A."/>
            <person name="Singh A."/>
            <person name="Bi S."/>
            <person name="Qiao W."/>
            <person name="Westerholm M."/>
        </authorList>
    </citation>
    <scope>NUCLEOTIDE SEQUENCE [LARGE SCALE GENOMIC DNA]</scope>
    <source>
        <strain evidence="1 2">AMB_01</strain>
    </source>
</reference>
<protein>
    <submittedName>
        <fullName evidence="1">GHKL domain-containing protein</fullName>
    </submittedName>
</protein>
<evidence type="ECO:0000313" key="1">
    <source>
        <dbReference type="EMBL" id="QQK08325.1"/>
    </source>
</evidence>
<evidence type="ECO:0000313" key="2">
    <source>
        <dbReference type="Proteomes" id="UP000595814"/>
    </source>
</evidence>
<sequence length="465" mass="54447">MKLIEILKWINNLDLQTIPEILFCFLGILILSKIKFKNLKIKSYIYVFISMFLIVLIRHRLYTLTIPTIALLTLVFSMVFIKNNLIKSFNLTGILILVMVILENLLDIVLTILNYPPPLYNLLNVLMFLIGGTLLLLLISKIEIPYNNKFLAIFLIIATVVYYQLVYRALTTPNFPETPVILDYYDFDKLNLSESDIENIKSYFPEEYFDQEAYEHFQKMSLIKDSLKKVLSVIVMFAFIGIYLHLIVKLEREKFLDSYYDSLEKNYNEVRKFRHDYKNILITLNGLIKQNDLDGIKDFYYSITDEDKEIIFNKSFNLDRLSNIHIKYLKGFLFNKIREAEEKNVDVFLDISDYIENINIKNVDLIRILGIILDNAIEEVESLGQGKVSVVFLTTKTSKIIIVENNSRKNIQKLFELKKEGFSTKGSNRGLGLSILDEILSKYKNITHEIQIENNKFLHKLEIKD</sequence>
<dbReference type="EMBL" id="CP066744">
    <property type="protein sequence ID" value="QQK08325.1"/>
    <property type="molecule type" value="Genomic_DNA"/>
</dbReference>
<name>A0AC61MV72_9FIRM</name>
<dbReference type="Proteomes" id="UP000595814">
    <property type="component" value="Chromosome"/>
</dbReference>
<organism evidence="1 2">
    <name type="scientific">Miniphocaeibacter halophilus</name>
    <dbReference type="NCBI Taxonomy" id="2931922"/>
    <lineage>
        <taxon>Bacteria</taxon>
        <taxon>Bacillati</taxon>
        <taxon>Bacillota</taxon>
        <taxon>Tissierellia</taxon>
        <taxon>Tissierellales</taxon>
        <taxon>Peptoniphilaceae</taxon>
        <taxon>Miniphocaeibacter</taxon>
    </lineage>
</organism>
<accession>A0AC61MV72</accession>